<dbReference type="Pfam" id="PF00856">
    <property type="entry name" value="SET"/>
    <property type="match status" value="1"/>
</dbReference>
<dbReference type="InterPro" id="IPR001214">
    <property type="entry name" value="SET_dom"/>
</dbReference>
<organism evidence="3 4">
    <name type="scientific">Trichoderma ghanense</name>
    <dbReference type="NCBI Taxonomy" id="65468"/>
    <lineage>
        <taxon>Eukaryota</taxon>
        <taxon>Fungi</taxon>
        <taxon>Dikarya</taxon>
        <taxon>Ascomycota</taxon>
        <taxon>Pezizomycotina</taxon>
        <taxon>Sordariomycetes</taxon>
        <taxon>Hypocreomycetidae</taxon>
        <taxon>Hypocreales</taxon>
        <taxon>Hypocreaceae</taxon>
        <taxon>Trichoderma</taxon>
    </lineage>
</organism>
<dbReference type="PROSITE" id="PS50280">
    <property type="entry name" value="SET"/>
    <property type="match status" value="1"/>
</dbReference>
<name>A0ABY2HCT5_9HYPO</name>
<evidence type="ECO:0000313" key="3">
    <source>
        <dbReference type="EMBL" id="TFB06063.1"/>
    </source>
</evidence>
<keyword evidence="4" id="KW-1185">Reference proteome</keyword>
<accession>A0ABY2HCT5</accession>
<dbReference type="GeneID" id="300573730"/>
<feature type="compositionally biased region" description="Low complexity" evidence="1">
    <location>
        <begin position="363"/>
        <end position="372"/>
    </location>
</feature>
<proteinExistence type="predicted"/>
<feature type="domain" description="SET" evidence="2">
    <location>
        <begin position="88"/>
        <end position="247"/>
    </location>
</feature>
<sequence>MDSAQESPAGRDDTEERNAQAPRPVRQAIPNFRDILSQENRTQSSSSVFVVVDGKEIPKPAKAPKESIIEMVREVEGGDSLDEMRNEYAVVIQDTNTRRGLGIFATSDLLPDHLILSEQPALSFWMPRDVSMASMRREFEAQWCELLVHEQEALRAEFPKLRPVPSGRRTLSLFQSIILYNFALEYSYSSPDGDFAHIYSLASRINHACRGCANAVRGGMDWYDPHRINITLVKPVKAGEEILIHYNTAEGRKLACAVCGGMSDRPSRCQALRDKLGEWRVKLGGRSAQASGTTSTEVVEQDDFNADVPGPPLSVMDRAKRIRNKTVRRWGHLFTREGCDWMLPWQSSPWQSPPRTPYPDSPSPGASSPGTPFLRAPPPTAAGSPVRRKRTNRSRGTSM</sequence>
<feature type="compositionally biased region" description="Basic and acidic residues" evidence="1">
    <location>
        <begin position="9"/>
        <end position="18"/>
    </location>
</feature>
<dbReference type="EMBL" id="PPTA01000002">
    <property type="protein sequence ID" value="TFB06063.1"/>
    <property type="molecule type" value="Genomic_DNA"/>
</dbReference>
<feature type="region of interest" description="Disordered" evidence="1">
    <location>
        <begin position="348"/>
        <end position="399"/>
    </location>
</feature>
<dbReference type="RefSeq" id="XP_073562264.1">
    <property type="nucleotide sequence ID" value="XM_073699280.1"/>
</dbReference>
<feature type="compositionally biased region" description="Polar residues" evidence="1">
    <location>
        <begin position="288"/>
        <end position="298"/>
    </location>
</feature>
<reference evidence="3 4" key="1">
    <citation type="submission" date="2018-01" db="EMBL/GenBank/DDBJ databases">
        <title>Genome characterization of the sugarcane-associated fungus Trichoderma ghanense CCMA-1212 and their application in lignocelulose bioconversion.</title>
        <authorList>
            <person name="Steindorff A.S."/>
            <person name="Mendes T.D."/>
            <person name="Vilela E.S.D."/>
            <person name="Rodrigues D.S."/>
            <person name="Formighieri E.F."/>
            <person name="Melo I.S."/>
            <person name="Favaro L.C.L."/>
        </authorList>
    </citation>
    <scope>NUCLEOTIDE SEQUENCE [LARGE SCALE GENOMIC DNA]</scope>
    <source>
        <strain evidence="3 4">CCMA-1212</strain>
    </source>
</reference>
<feature type="compositionally biased region" description="Pro residues" evidence="1">
    <location>
        <begin position="351"/>
        <end position="362"/>
    </location>
</feature>
<evidence type="ECO:0000313" key="4">
    <source>
        <dbReference type="Proteomes" id="UP001642720"/>
    </source>
</evidence>
<protein>
    <recommendedName>
        <fullName evidence="2">SET domain-containing protein</fullName>
    </recommendedName>
</protein>
<feature type="region of interest" description="Disordered" evidence="1">
    <location>
        <begin position="1"/>
        <end position="42"/>
    </location>
</feature>
<dbReference type="SUPFAM" id="SSF82199">
    <property type="entry name" value="SET domain"/>
    <property type="match status" value="1"/>
</dbReference>
<feature type="region of interest" description="Disordered" evidence="1">
    <location>
        <begin position="285"/>
        <end position="312"/>
    </location>
</feature>
<dbReference type="InterPro" id="IPR046341">
    <property type="entry name" value="SET_dom_sf"/>
</dbReference>
<gene>
    <name evidence="3" type="ORF">CCMA1212_001871</name>
</gene>
<evidence type="ECO:0000256" key="1">
    <source>
        <dbReference type="SAM" id="MobiDB-lite"/>
    </source>
</evidence>
<comment type="caution">
    <text evidence="3">The sequence shown here is derived from an EMBL/GenBank/DDBJ whole genome shotgun (WGS) entry which is preliminary data.</text>
</comment>
<evidence type="ECO:0000259" key="2">
    <source>
        <dbReference type="PROSITE" id="PS50280"/>
    </source>
</evidence>
<dbReference type="Proteomes" id="UP001642720">
    <property type="component" value="Unassembled WGS sequence"/>
</dbReference>
<dbReference type="Gene3D" id="2.170.270.10">
    <property type="entry name" value="SET domain"/>
    <property type="match status" value="1"/>
</dbReference>